<feature type="compositionally biased region" description="Low complexity" evidence="1">
    <location>
        <begin position="37"/>
        <end position="58"/>
    </location>
</feature>
<dbReference type="EMBL" id="CM008046">
    <property type="protein sequence ID" value="PVH66305.1"/>
    <property type="molecule type" value="Genomic_DNA"/>
</dbReference>
<accession>A0A2T8KVV5</accession>
<feature type="region of interest" description="Disordered" evidence="1">
    <location>
        <begin position="36"/>
        <end position="132"/>
    </location>
</feature>
<feature type="compositionally biased region" description="Low complexity" evidence="1">
    <location>
        <begin position="98"/>
        <end position="116"/>
    </location>
</feature>
<protein>
    <submittedName>
        <fullName evidence="2">Uncharacterized protein</fullName>
    </submittedName>
</protein>
<dbReference type="AlphaFoldDB" id="A0A2T8KVV5"/>
<reference evidence="2" key="1">
    <citation type="submission" date="2018-04" db="EMBL/GenBank/DDBJ databases">
        <title>WGS assembly of Panicum hallii.</title>
        <authorList>
            <person name="Lovell J."/>
            <person name="Jenkins J."/>
            <person name="Lowry D."/>
            <person name="Mamidi S."/>
            <person name="Sreedasyam A."/>
            <person name="Weng X."/>
            <person name="Barry K."/>
            <person name="Bonette J."/>
            <person name="Campitelli B."/>
            <person name="Daum C."/>
            <person name="Gordon S."/>
            <person name="Gould B."/>
            <person name="Lipzen A."/>
            <person name="Macqueen A."/>
            <person name="Palacio-Mejia J."/>
            <person name="Plott C."/>
            <person name="Shakirov E."/>
            <person name="Shu S."/>
            <person name="Yoshinaga Y."/>
            <person name="Zane M."/>
            <person name="Rokhsar D."/>
            <person name="Grimwood J."/>
            <person name="Schmutz J."/>
            <person name="Juenger T."/>
        </authorList>
    </citation>
    <scope>NUCLEOTIDE SEQUENCE [LARGE SCALE GENOMIC DNA]</scope>
    <source>
        <strain evidence="2">FIL2</strain>
    </source>
</reference>
<gene>
    <name evidence="2" type="ORF">PAHAL_1G201200</name>
</gene>
<sequence length="209" mass="22710">MAPLRGLRRCPLVCADGGFPAALALAPRPVRGRRLPRVACPSRPGARRAAAATAGALEPRARGTSWRTRTPALRRSGRTRSAAGSPPAHRRLPRFAWASATATARRPSSSPGAWSPRRGRRRRRRAGSRGCAGTWRRCSPTAAFMLLMLPPRERGAKPSPWTSRVPLGASISSLAMWRSQPCKSYSSFYLRIDAMDNVTGANQTKAVLY</sequence>
<organism evidence="2">
    <name type="scientific">Panicum hallii</name>
    <dbReference type="NCBI Taxonomy" id="206008"/>
    <lineage>
        <taxon>Eukaryota</taxon>
        <taxon>Viridiplantae</taxon>
        <taxon>Streptophyta</taxon>
        <taxon>Embryophyta</taxon>
        <taxon>Tracheophyta</taxon>
        <taxon>Spermatophyta</taxon>
        <taxon>Magnoliopsida</taxon>
        <taxon>Liliopsida</taxon>
        <taxon>Poales</taxon>
        <taxon>Poaceae</taxon>
        <taxon>PACMAD clade</taxon>
        <taxon>Panicoideae</taxon>
        <taxon>Panicodae</taxon>
        <taxon>Paniceae</taxon>
        <taxon>Panicinae</taxon>
        <taxon>Panicum</taxon>
        <taxon>Panicum sect. Panicum</taxon>
    </lineage>
</organism>
<evidence type="ECO:0000313" key="2">
    <source>
        <dbReference type="EMBL" id="PVH66305.1"/>
    </source>
</evidence>
<evidence type="ECO:0000256" key="1">
    <source>
        <dbReference type="SAM" id="MobiDB-lite"/>
    </source>
</evidence>
<feature type="compositionally biased region" description="Basic residues" evidence="1">
    <location>
        <begin position="117"/>
        <end position="127"/>
    </location>
</feature>
<name>A0A2T8KVV5_9POAL</name>
<dbReference type="Gramene" id="PVH66305">
    <property type="protein sequence ID" value="PVH66305"/>
    <property type="gene ID" value="PAHAL_1G201200"/>
</dbReference>
<dbReference type="Proteomes" id="UP000243499">
    <property type="component" value="Chromosome 1"/>
</dbReference>
<proteinExistence type="predicted"/>